<dbReference type="GO" id="GO:0004656">
    <property type="term" value="F:procollagen-proline 4-dioxygenase activity"/>
    <property type="evidence" value="ECO:0007669"/>
    <property type="project" value="TreeGrafter"/>
</dbReference>
<evidence type="ECO:0000256" key="3">
    <source>
        <dbReference type="ARBA" id="ARBA00022964"/>
    </source>
</evidence>
<keyword evidence="6" id="KW-0732">Signal</keyword>
<proteinExistence type="predicted"/>
<dbReference type="Proteomes" id="UP001153069">
    <property type="component" value="Unassembled WGS sequence"/>
</dbReference>
<keyword evidence="2" id="KW-0479">Metal-binding</keyword>
<dbReference type="PROSITE" id="PS51471">
    <property type="entry name" value="FE2OG_OXY"/>
    <property type="match status" value="1"/>
</dbReference>
<evidence type="ECO:0000259" key="7">
    <source>
        <dbReference type="PROSITE" id="PS51471"/>
    </source>
</evidence>
<feature type="chain" id="PRO_5040128884" evidence="6">
    <location>
        <begin position="25"/>
        <end position="585"/>
    </location>
</feature>
<dbReference type="Gene3D" id="2.60.120.620">
    <property type="entry name" value="q2cbj1_9rhob like domain"/>
    <property type="match status" value="1"/>
</dbReference>
<accession>A0A9N8EI00</accession>
<dbReference type="InterPro" id="IPR006620">
    <property type="entry name" value="Pro_4_hyd_alph"/>
</dbReference>
<comment type="caution">
    <text evidence="8">The sequence shown here is derived from an EMBL/GenBank/DDBJ whole genome shotgun (WGS) entry which is preliminary data.</text>
</comment>
<sequence>MKYRRAMALITAICWLILLPVHSADDDQVMVTIVNESTVSLNVFFVDSTTRETFFLRELPHGGKLSLQSYPGHEFELREDADDPGVCSRSPDQTCRRTFFFAGEEEDVVLITNKFQAEHTTDPSLLEDVNHHVQPKENVLSILNDSGSQIHLFWIDTISGDEFQVTHDASPIQPGQTHTIRSAMTYQFRVQETGTCDFVGSVATIHFQLPCKMAHFTNPKDENPTVTITRQFHVLYQGETIGQSSQDYLTEDECPNCNDNYDWIHKCHRLSQGDSNKTTQCVQQNSALRILQTHKALDLEESLLQDVGDKLENYTCADDTLETSPPLQVTEWTRTENDTTVRPPVLHQVNRTVWVMLNRPASRIHLVHDFIDEEECQALEQSAKHKLGRGTVADGKGGTHTSDHRKALQAAIVVPWHMEEGNQPIARLSRRVYDYVNHVLGLNIQEHGQESLMSIQYMGRGRDDMAPDRYMPHCDGDCNGLKHKTGTRMATMVMYCTLPTKGGHTNFRNANVHVKPQTGMGVFFSYIDPVTNLTDKQFTEHSGCPVWEGQKKIVTQWVRWGVDKENPWTSFNTLGVKKSEANEWA</sequence>
<gene>
    <name evidence="8" type="ORF">SEMRO_1252_G256280.1</name>
</gene>
<dbReference type="AlphaFoldDB" id="A0A9N8EI00"/>
<dbReference type="PANTHER" id="PTHR10869">
    <property type="entry name" value="PROLYL 4-HYDROXYLASE ALPHA SUBUNIT"/>
    <property type="match status" value="1"/>
</dbReference>
<evidence type="ECO:0000256" key="4">
    <source>
        <dbReference type="ARBA" id="ARBA00023002"/>
    </source>
</evidence>
<dbReference type="OrthoDB" id="439107at2759"/>
<dbReference type="InterPro" id="IPR005123">
    <property type="entry name" value="Oxoglu/Fe-dep_dioxygenase_dom"/>
</dbReference>
<reference evidence="8" key="1">
    <citation type="submission" date="2020-06" db="EMBL/GenBank/DDBJ databases">
        <authorList>
            <consortium name="Plant Systems Biology data submission"/>
        </authorList>
    </citation>
    <scope>NUCLEOTIDE SEQUENCE</scope>
    <source>
        <strain evidence="8">D6</strain>
    </source>
</reference>
<keyword evidence="5" id="KW-0408">Iron</keyword>
<dbReference type="FunFam" id="2.60.120.620:FF:000075">
    <property type="entry name" value="Predicted protein"/>
    <property type="match status" value="1"/>
</dbReference>
<dbReference type="InterPro" id="IPR044862">
    <property type="entry name" value="Pro_4_hyd_alph_FE2OG_OXY"/>
</dbReference>
<organism evidence="8 9">
    <name type="scientific">Seminavis robusta</name>
    <dbReference type="NCBI Taxonomy" id="568900"/>
    <lineage>
        <taxon>Eukaryota</taxon>
        <taxon>Sar</taxon>
        <taxon>Stramenopiles</taxon>
        <taxon>Ochrophyta</taxon>
        <taxon>Bacillariophyta</taxon>
        <taxon>Bacillariophyceae</taxon>
        <taxon>Bacillariophycidae</taxon>
        <taxon>Naviculales</taxon>
        <taxon>Naviculaceae</taxon>
        <taxon>Seminavis</taxon>
    </lineage>
</organism>
<name>A0A9N8EI00_9STRA</name>
<keyword evidence="9" id="KW-1185">Reference proteome</keyword>
<keyword evidence="3" id="KW-0223">Dioxygenase</keyword>
<feature type="signal peptide" evidence="6">
    <location>
        <begin position="1"/>
        <end position="24"/>
    </location>
</feature>
<dbReference type="EMBL" id="CAICTM010001250">
    <property type="protein sequence ID" value="CAB9521947.1"/>
    <property type="molecule type" value="Genomic_DNA"/>
</dbReference>
<keyword evidence="4" id="KW-0560">Oxidoreductase</keyword>
<feature type="domain" description="Fe2OG dioxygenase" evidence="7">
    <location>
        <begin position="451"/>
        <end position="560"/>
    </location>
</feature>
<protein>
    <submittedName>
        <fullName evidence="8">Prolyl 4-hydroxylase subunit alpha-2</fullName>
    </submittedName>
</protein>
<dbReference type="SMART" id="SM00702">
    <property type="entry name" value="P4Hc"/>
    <property type="match status" value="1"/>
</dbReference>
<dbReference type="GO" id="GO:0005506">
    <property type="term" value="F:iron ion binding"/>
    <property type="evidence" value="ECO:0007669"/>
    <property type="project" value="InterPro"/>
</dbReference>
<evidence type="ECO:0000313" key="8">
    <source>
        <dbReference type="EMBL" id="CAB9521947.1"/>
    </source>
</evidence>
<evidence type="ECO:0000313" key="9">
    <source>
        <dbReference type="Proteomes" id="UP001153069"/>
    </source>
</evidence>
<evidence type="ECO:0000256" key="6">
    <source>
        <dbReference type="SAM" id="SignalP"/>
    </source>
</evidence>
<comment type="cofactor">
    <cofactor evidence="1">
        <name>L-ascorbate</name>
        <dbReference type="ChEBI" id="CHEBI:38290"/>
    </cofactor>
</comment>
<dbReference type="InterPro" id="IPR045054">
    <property type="entry name" value="P4HA-like"/>
</dbReference>
<dbReference type="GO" id="GO:0031418">
    <property type="term" value="F:L-ascorbic acid binding"/>
    <property type="evidence" value="ECO:0007669"/>
    <property type="project" value="InterPro"/>
</dbReference>
<dbReference type="Pfam" id="PF13640">
    <property type="entry name" value="2OG-FeII_Oxy_3"/>
    <property type="match status" value="1"/>
</dbReference>
<evidence type="ECO:0000256" key="1">
    <source>
        <dbReference type="ARBA" id="ARBA00001961"/>
    </source>
</evidence>
<dbReference type="GO" id="GO:0005783">
    <property type="term" value="C:endoplasmic reticulum"/>
    <property type="evidence" value="ECO:0007669"/>
    <property type="project" value="TreeGrafter"/>
</dbReference>
<evidence type="ECO:0000256" key="5">
    <source>
        <dbReference type="ARBA" id="ARBA00023004"/>
    </source>
</evidence>
<dbReference type="PANTHER" id="PTHR10869:SF226">
    <property type="entry name" value="PROLYL 4-HYDROXYLASE ALPHA SUBUNIT DOMAIN-CONTAINING PROTEIN"/>
    <property type="match status" value="1"/>
</dbReference>
<evidence type="ECO:0000256" key="2">
    <source>
        <dbReference type="ARBA" id="ARBA00022723"/>
    </source>
</evidence>